<protein>
    <submittedName>
        <fullName evidence="2">Uncharacterized protein</fullName>
    </submittedName>
</protein>
<dbReference type="AlphaFoldDB" id="A0A6H5GAH8"/>
<dbReference type="Proteomes" id="UP000479000">
    <property type="component" value="Unassembled WGS sequence"/>
</dbReference>
<dbReference type="EMBL" id="CADCXU010009077">
    <property type="protein sequence ID" value="CAA9999968.1"/>
    <property type="molecule type" value="Genomic_DNA"/>
</dbReference>
<feature type="region of interest" description="Disordered" evidence="1">
    <location>
        <begin position="32"/>
        <end position="79"/>
    </location>
</feature>
<gene>
    <name evidence="2" type="ORF">NTEN_LOCUS6171</name>
</gene>
<reference evidence="2 3" key="1">
    <citation type="submission" date="2020-02" db="EMBL/GenBank/DDBJ databases">
        <authorList>
            <person name="Ferguson B K."/>
        </authorList>
    </citation>
    <scope>NUCLEOTIDE SEQUENCE [LARGE SCALE GENOMIC DNA]</scope>
</reference>
<sequence length="79" mass="8783">MILARFEKKLQKTNSSNCMHYPSWTSRCRSEHASDISSNRNIPKMSTGPVGGARNSDKTILFDDKDEDGSSCAISGRCR</sequence>
<proteinExistence type="predicted"/>
<organism evidence="2 3">
    <name type="scientific">Nesidiocoris tenuis</name>
    <dbReference type="NCBI Taxonomy" id="355587"/>
    <lineage>
        <taxon>Eukaryota</taxon>
        <taxon>Metazoa</taxon>
        <taxon>Ecdysozoa</taxon>
        <taxon>Arthropoda</taxon>
        <taxon>Hexapoda</taxon>
        <taxon>Insecta</taxon>
        <taxon>Pterygota</taxon>
        <taxon>Neoptera</taxon>
        <taxon>Paraneoptera</taxon>
        <taxon>Hemiptera</taxon>
        <taxon>Heteroptera</taxon>
        <taxon>Panheteroptera</taxon>
        <taxon>Cimicomorpha</taxon>
        <taxon>Miridae</taxon>
        <taxon>Dicyphina</taxon>
        <taxon>Nesidiocoris</taxon>
    </lineage>
</organism>
<name>A0A6H5GAH8_9HEMI</name>
<accession>A0A6H5GAH8</accession>
<evidence type="ECO:0000256" key="1">
    <source>
        <dbReference type="SAM" id="MobiDB-lite"/>
    </source>
</evidence>
<evidence type="ECO:0000313" key="3">
    <source>
        <dbReference type="Proteomes" id="UP000479000"/>
    </source>
</evidence>
<evidence type="ECO:0000313" key="2">
    <source>
        <dbReference type="EMBL" id="CAA9999968.1"/>
    </source>
</evidence>
<keyword evidence="3" id="KW-1185">Reference proteome</keyword>